<comment type="caution">
    <text evidence="2">The sequence shown here is derived from an EMBL/GenBank/DDBJ whole genome shotgun (WGS) entry which is preliminary data.</text>
</comment>
<gene>
    <name evidence="2" type="ORF">BDV95DRAFT_604181</name>
</gene>
<name>A0A7C8MI91_9PLEO</name>
<dbReference type="OrthoDB" id="3692311at2759"/>
<keyword evidence="3" id="KW-1185">Reference proteome</keyword>
<sequence length="405" mass="44733">MTYTIRFLGLRKKDATISTALERDPNATVDSASSEESLSVTGWPKEPQSIGSSSLWIVADIALLLMPIAFIALAILAYRLDNEPISDYGQSIESVILLGPTIFPLAFAALGGRSLKKIALWKAEKGTTLGECSINSLLVEARIGCRSDTCAVERLRRLPMIRSEMSSDVGIPHDVVHAGHIAKYFIRHIPGIGGPVSQFTYHPLDDYVYGVTPWSGTTNGLVTHLHDWRNVTGADMSRRLTRVLNIYWDASRWPQNIVRNDPYAKSSLNETSGEPPTLMMMNRTDALFTWQEPIYKANIPWVISLLLCSGVLLLLGIVSLLLSFRITAHDIFDYVSSFTRDNPYIDAPAGGSHLDGAERARLLKGLKVQLGDVDAGAEVGYIALRSVRGEEECAEGRIKRGRMYR</sequence>
<evidence type="ECO:0000313" key="2">
    <source>
        <dbReference type="EMBL" id="KAF2873962.1"/>
    </source>
</evidence>
<accession>A0A7C8MI91</accession>
<organism evidence="2 3">
    <name type="scientific">Massariosphaeria phaeospora</name>
    <dbReference type="NCBI Taxonomy" id="100035"/>
    <lineage>
        <taxon>Eukaryota</taxon>
        <taxon>Fungi</taxon>
        <taxon>Dikarya</taxon>
        <taxon>Ascomycota</taxon>
        <taxon>Pezizomycotina</taxon>
        <taxon>Dothideomycetes</taxon>
        <taxon>Pleosporomycetidae</taxon>
        <taxon>Pleosporales</taxon>
        <taxon>Pleosporales incertae sedis</taxon>
        <taxon>Massariosphaeria</taxon>
    </lineage>
</organism>
<keyword evidence="1" id="KW-0812">Transmembrane</keyword>
<keyword evidence="1" id="KW-0472">Membrane</keyword>
<reference evidence="2 3" key="1">
    <citation type="submission" date="2020-01" db="EMBL/GenBank/DDBJ databases">
        <authorList>
            <consortium name="DOE Joint Genome Institute"/>
            <person name="Haridas S."/>
            <person name="Albert R."/>
            <person name="Binder M."/>
            <person name="Bloem J."/>
            <person name="Labutti K."/>
            <person name="Salamov A."/>
            <person name="Andreopoulos B."/>
            <person name="Baker S.E."/>
            <person name="Barry K."/>
            <person name="Bills G."/>
            <person name="Bluhm B.H."/>
            <person name="Cannon C."/>
            <person name="Castanera R."/>
            <person name="Culley D.E."/>
            <person name="Daum C."/>
            <person name="Ezra D."/>
            <person name="Gonzalez J.B."/>
            <person name="Henrissat B."/>
            <person name="Kuo A."/>
            <person name="Liang C."/>
            <person name="Lipzen A."/>
            <person name="Lutzoni F."/>
            <person name="Magnuson J."/>
            <person name="Mondo S."/>
            <person name="Nolan M."/>
            <person name="Ohm R."/>
            <person name="Pangilinan J."/>
            <person name="Park H.-J.H."/>
            <person name="Ramirez L."/>
            <person name="Alfaro M."/>
            <person name="Sun H."/>
            <person name="Tritt A."/>
            <person name="Yoshinaga Y."/>
            <person name="Zwiers L.-H.L."/>
            <person name="Turgeon B.G."/>
            <person name="Goodwin S.B."/>
            <person name="Spatafora J.W."/>
            <person name="Crous P.W."/>
            <person name="Grigoriev I.V."/>
        </authorList>
    </citation>
    <scope>NUCLEOTIDE SEQUENCE [LARGE SCALE GENOMIC DNA]</scope>
    <source>
        <strain evidence="2 3">CBS 611.86</strain>
    </source>
</reference>
<feature type="transmembrane region" description="Helical" evidence="1">
    <location>
        <begin position="55"/>
        <end position="80"/>
    </location>
</feature>
<evidence type="ECO:0000313" key="3">
    <source>
        <dbReference type="Proteomes" id="UP000481861"/>
    </source>
</evidence>
<keyword evidence="1" id="KW-1133">Transmembrane helix</keyword>
<evidence type="ECO:0000256" key="1">
    <source>
        <dbReference type="SAM" id="Phobius"/>
    </source>
</evidence>
<feature type="transmembrane region" description="Helical" evidence="1">
    <location>
        <begin position="92"/>
        <end position="112"/>
    </location>
</feature>
<protein>
    <submittedName>
        <fullName evidence="2">Uncharacterized protein</fullName>
    </submittedName>
</protein>
<proteinExistence type="predicted"/>
<dbReference type="AlphaFoldDB" id="A0A7C8MI91"/>
<dbReference type="Proteomes" id="UP000481861">
    <property type="component" value="Unassembled WGS sequence"/>
</dbReference>
<feature type="transmembrane region" description="Helical" evidence="1">
    <location>
        <begin position="301"/>
        <end position="324"/>
    </location>
</feature>
<dbReference type="EMBL" id="JAADJZ010000006">
    <property type="protein sequence ID" value="KAF2873962.1"/>
    <property type="molecule type" value="Genomic_DNA"/>
</dbReference>